<evidence type="ECO:0000313" key="2">
    <source>
        <dbReference type="Proteomes" id="UP000663419"/>
    </source>
</evidence>
<dbReference type="EMBL" id="CP069103">
    <property type="protein sequence ID" value="QSS51477.1"/>
    <property type="molecule type" value="Genomic_DNA"/>
</dbReference>
<proteinExistence type="predicted"/>
<reference evidence="1" key="1">
    <citation type="submission" date="2021-01" db="EMBL/GenBank/DDBJ databases">
        <title>Chromosome-level genome assembly of a human fungal pathogen reveals clustering of transcriptionally co-regulated genes.</title>
        <authorList>
            <person name="Voorhies M."/>
            <person name="Cohen S."/>
            <person name="Shea T.P."/>
            <person name="Petrus S."/>
            <person name="Munoz J.F."/>
            <person name="Poplawski S."/>
            <person name="Goldman W.E."/>
            <person name="Michael T."/>
            <person name="Cuomo C.A."/>
            <person name="Sil A."/>
            <person name="Beyhan S."/>
        </authorList>
    </citation>
    <scope>NUCLEOTIDE SEQUENCE</scope>
    <source>
        <strain evidence="1">H88</strain>
    </source>
</reference>
<dbReference type="AlphaFoldDB" id="A0A8A1LI64"/>
<organism evidence="1 2">
    <name type="scientific">Ajellomyces capsulatus (strain H88)</name>
    <name type="common">Darling's disease fungus</name>
    <name type="synonym">Histoplasma capsulatum</name>
    <dbReference type="NCBI Taxonomy" id="544711"/>
    <lineage>
        <taxon>Eukaryota</taxon>
        <taxon>Fungi</taxon>
        <taxon>Dikarya</taxon>
        <taxon>Ascomycota</taxon>
        <taxon>Pezizomycotina</taxon>
        <taxon>Eurotiomycetes</taxon>
        <taxon>Eurotiomycetidae</taxon>
        <taxon>Onygenales</taxon>
        <taxon>Ajellomycetaceae</taxon>
        <taxon>Histoplasma</taxon>
    </lineage>
</organism>
<sequence length="129" mass="14094">MSPVKASSLVVAIRRHTYALTQPICQREVGRGAGQGSNQGRKSNNRYIVSIHSLLLFQRSSRAEGGFDSPYPEIAASRTLFPSSTQSQRAPDLKTAISNGSNVTAFSKRLPFRLKNDCSSFKCLSITES</sequence>
<dbReference type="VEuPathDB" id="FungiDB:I7I53_06807"/>
<accession>A0A8A1LI64</accession>
<evidence type="ECO:0000313" key="1">
    <source>
        <dbReference type="EMBL" id="QSS51477.1"/>
    </source>
</evidence>
<dbReference type="Proteomes" id="UP000663419">
    <property type="component" value="Chromosome 2"/>
</dbReference>
<protein>
    <submittedName>
        <fullName evidence="1">Uncharacterized protein</fullName>
    </submittedName>
</protein>
<name>A0A8A1LI64_AJEC8</name>
<gene>
    <name evidence="1" type="ORF">I7I53_06807</name>
</gene>